<organism evidence="2 3">
    <name type="scientific">Pseudofrankia asymbiotica</name>
    <dbReference type="NCBI Taxonomy" id="1834516"/>
    <lineage>
        <taxon>Bacteria</taxon>
        <taxon>Bacillati</taxon>
        <taxon>Actinomycetota</taxon>
        <taxon>Actinomycetes</taxon>
        <taxon>Frankiales</taxon>
        <taxon>Frankiaceae</taxon>
        <taxon>Pseudofrankia</taxon>
    </lineage>
</organism>
<keyword evidence="3" id="KW-1185">Reference proteome</keyword>
<dbReference type="AlphaFoldDB" id="A0A1V2ICT0"/>
<evidence type="ECO:0000313" key="2">
    <source>
        <dbReference type="EMBL" id="ONH30689.1"/>
    </source>
</evidence>
<sequence>MTRLWAAAPPVVRWRALRELADKRAGLQAMTVHQLLPEDGSRRGLGELARTLGVTTSWVSQLAALPRRHAGLFAWGRALAVASDLVALAERSGSSRLSGELAGMIRRGLHDTSPLSDLEDAASRWAVAARRQRRGPEADALVERLNTLLARVTPALDLDWLARAEIALGYQTGRPSAAGGIAPAAGASASRDVAAGGARVTSADPAVPTPRTAAATDSAPPPAVPGPRRGPSDPLPWSRYRLRDR</sequence>
<evidence type="ECO:0000256" key="1">
    <source>
        <dbReference type="SAM" id="MobiDB-lite"/>
    </source>
</evidence>
<dbReference type="Proteomes" id="UP000188929">
    <property type="component" value="Unassembled WGS sequence"/>
</dbReference>
<evidence type="ECO:0000313" key="3">
    <source>
        <dbReference type="Proteomes" id="UP000188929"/>
    </source>
</evidence>
<gene>
    <name evidence="2" type="ORF">BL253_12905</name>
</gene>
<comment type="caution">
    <text evidence="2">The sequence shown here is derived from an EMBL/GenBank/DDBJ whole genome shotgun (WGS) entry which is preliminary data.</text>
</comment>
<proteinExistence type="predicted"/>
<name>A0A1V2ICT0_9ACTN</name>
<accession>A0A1V2ICT0</accession>
<feature type="compositionally biased region" description="Low complexity" evidence="1">
    <location>
        <begin position="192"/>
        <end position="218"/>
    </location>
</feature>
<feature type="region of interest" description="Disordered" evidence="1">
    <location>
        <begin position="192"/>
        <end position="245"/>
    </location>
</feature>
<dbReference type="EMBL" id="MOMC01000024">
    <property type="protein sequence ID" value="ONH30689.1"/>
    <property type="molecule type" value="Genomic_DNA"/>
</dbReference>
<protein>
    <submittedName>
        <fullName evidence="2">Uncharacterized protein</fullName>
    </submittedName>
</protein>
<reference evidence="3" key="1">
    <citation type="submission" date="2016-10" db="EMBL/GenBank/DDBJ databases">
        <title>Frankia sp. NRRL B-16386 Genome sequencing.</title>
        <authorList>
            <person name="Ghodhbane-Gtari F."/>
            <person name="Swanson E."/>
            <person name="Gueddou A."/>
            <person name="Hezbri K."/>
            <person name="Ktari K."/>
            <person name="Nouioui I."/>
            <person name="Morris K."/>
            <person name="Simpson S."/>
            <person name="Abebe-Akele F."/>
            <person name="Thomas K."/>
            <person name="Gtari M."/>
            <person name="Tisa L.S."/>
        </authorList>
    </citation>
    <scope>NUCLEOTIDE SEQUENCE [LARGE SCALE GENOMIC DNA]</scope>
    <source>
        <strain evidence="3">NRRL B-16386</strain>
    </source>
</reference>